<protein>
    <submittedName>
        <fullName evidence="9">Choline-sulfatase</fullName>
        <ecNumber evidence="9">3.1.6.6</ecNumber>
    </submittedName>
</protein>
<dbReference type="GO" id="GO:0047753">
    <property type="term" value="F:choline-sulfatase activity"/>
    <property type="evidence" value="ECO:0007669"/>
    <property type="project" value="UniProtKB-EC"/>
</dbReference>
<comment type="similarity">
    <text evidence="2">Belongs to the sulfatase family.</text>
</comment>
<keyword evidence="3" id="KW-0479">Metal-binding</keyword>
<organism evidence="9 10">
    <name type="scientific">Alienimonas chondri</name>
    <dbReference type="NCBI Taxonomy" id="2681879"/>
    <lineage>
        <taxon>Bacteria</taxon>
        <taxon>Pseudomonadati</taxon>
        <taxon>Planctomycetota</taxon>
        <taxon>Planctomycetia</taxon>
        <taxon>Planctomycetales</taxon>
        <taxon>Planctomycetaceae</taxon>
        <taxon>Alienimonas</taxon>
    </lineage>
</organism>
<dbReference type="CDD" id="cd16030">
    <property type="entry name" value="iduronate-2-sulfatase"/>
    <property type="match status" value="1"/>
</dbReference>
<dbReference type="Pfam" id="PF00884">
    <property type="entry name" value="Sulfatase"/>
    <property type="match status" value="1"/>
</dbReference>
<dbReference type="PROSITE" id="PS00149">
    <property type="entry name" value="SULFATASE_2"/>
    <property type="match status" value="1"/>
</dbReference>
<dbReference type="InterPro" id="IPR017850">
    <property type="entry name" value="Alkaline_phosphatase_core_sf"/>
</dbReference>
<dbReference type="InterPro" id="IPR000917">
    <property type="entry name" value="Sulfatase_N"/>
</dbReference>
<evidence type="ECO:0000259" key="8">
    <source>
        <dbReference type="Pfam" id="PF00884"/>
    </source>
</evidence>
<dbReference type="InterPro" id="IPR035874">
    <property type="entry name" value="IDS"/>
</dbReference>
<keyword evidence="4 7" id="KW-0732">Signal</keyword>
<name>A0ABX1VF57_9PLAN</name>
<comment type="cofactor">
    <cofactor evidence="1">
        <name>Ca(2+)</name>
        <dbReference type="ChEBI" id="CHEBI:29108"/>
    </cofactor>
</comment>
<feature type="signal peptide" evidence="7">
    <location>
        <begin position="1"/>
        <end position="21"/>
    </location>
</feature>
<evidence type="ECO:0000313" key="10">
    <source>
        <dbReference type="Proteomes" id="UP000609651"/>
    </source>
</evidence>
<keyword evidence="10" id="KW-1185">Reference proteome</keyword>
<sequence>MSLRPFALLLGALLFAVPAAAAERPNVLLICADDLTSCLDEPGVVTPNLDRLRTRAVTFERAYCQYPLCNPSRSSMLSGLRPDTTGIYGNGTPIRQAVPDVVTLPQLFKKNGYFTARVGKIYHYGNPGDIGTDSLDDPESWNRVINPAGRDKAEEGLIINYTARRGLGSSLSVLEADGTDLEHTDGLVAVGAEALMTEHLNQNPDKPFFIAAGFFRPHCPYVAPKAHFEPYPKGSVTVPPFDGQPAGVPDAAVSRIKPYPWYGVTKEQADDSKRAYYASVTFLDANVGRLLDALDDAGQTENTIVVFWSDHGYHLGEKGMFKKTSLYERSAKAPMLVAAPGVTDDGGSCERPVEFIDLYPTLADLAGLGEKAPERLEGVSLAPLLKNPSADWDRPAYTQTQRSKQYGGMGYSVRNARWRFVRWGDGATELYDHDADPNEDENLAADPAHAETVEELAGLLDDYAAN</sequence>
<dbReference type="Gene3D" id="3.40.720.10">
    <property type="entry name" value="Alkaline Phosphatase, subunit A"/>
    <property type="match status" value="1"/>
</dbReference>
<gene>
    <name evidence="9" type="primary">betC_8</name>
    <name evidence="9" type="ORF">LzC2_26090</name>
</gene>
<feature type="chain" id="PRO_5047386635" evidence="7">
    <location>
        <begin position="22"/>
        <end position="466"/>
    </location>
</feature>
<reference evidence="9 10" key="1">
    <citation type="journal article" date="2020" name="Syst. Appl. Microbiol.">
        <title>Alienimonas chondri sp. nov., a novel planctomycete isolated from the biofilm of the red alga Chondrus crispus.</title>
        <authorList>
            <person name="Vitorino I."/>
            <person name="Albuquerque L."/>
            <person name="Wiegand S."/>
            <person name="Kallscheuer N."/>
            <person name="da Costa M.S."/>
            <person name="Lobo-da-Cunha A."/>
            <person name="Jogler C."/>
            <person name="Lage O.M."/>
        </authorList>
    </citation>
    <scope>NUCLEOTIDE SEQUENCE [LARGE SCALE GENOMIC DNA]</scope>
    <source>
        <strain evidence="9 10">LzC2</strain>
    </source>
</reference>
<comment type="caution">
    <text evidence="9">The sequence shown here is derived from an EMBL/GenBank/DDBJ whole genome shotgun (WGS) entry which is preliminary data.</text>
</comment>
<dbReference type="EMBL" id="WTPX01000083">
    <property type="protein sequence ID" value="NNJ26520.1"/>
    <property type="molecule type" value="Genomic_DNA"/>
</dbReference>
<keyword evidence="5 9" id="KW-0378">Hydrolase</keyword>
<evidence type="ECO:0000256" key="2">
    <source>
        <dbReference type="ARBA" id="ARBA00008779"/>
    </source>
</evidence>
<dbReference type="PANTHER" id="PTHR45953">
    <property type="entry name" value="IDURONATE 2-SULFATASE"/>
    <property type="match status" value="1"/>
</dbReference>
<dbReference type="Proteomes" id="UP000609651">
    <property type="component" value="Unassembled WGS sequence"/>
</dbReference>
<evidence type="ECO:0000256" key="1">
    <source>
        <dbReference type="ARBA" id="ARBA00001913"/>
    </source>
</evidence>
<evidence type="ECO:0000256" key="5">
    <source>
        <dbReference type="ARBA" id="ARBA00022801"/>
    </source>
</evidence>
<feature type="domain" description="Sulfatase N-terminal" evidence="8">
    <location>
        <begin position="25"/>
        <end position="367"/>
    </location>
</feature>
<dbReference type="RefSeq" id="WP_171187654.1">
    <property type="nucleotide sequence ID" value="NZ_WTPX01000083.1"/>
</dbReference>
<evidence type="ECO:0000256" key="7">
    <source>
        <dbReference type="SAM" id="SignalP"/>
    </source>
</evidence>
<dbReference type="EC" id="3.1.6.6" evidence="9"/>
<dbReference type="InterPro" id="IPR024607">
    <property type="entry name" value="Sulfatase_CS"/>
</dbReference>
<accession>A0ABX1VF57</accession>
<evidence type="ECO:0000256" key="4">
    <source>
        <dbReference type="ARBA" id="ARBA00022729"/>
    </source>
</evidence>
<keyword evidence="6" id="KW-0106">Calcium</keyword>
<evidence type="ECO:0000313" key="9">
    <source>
        <dbReference type="EMBL" id="NNJ26520.1"/>
    </source>
</evidence>
<dbReference type="PANTHER" id="PTHR45953:SF1">
    <property type="entry name" value="IDURONATE 2-SULFATASE"/>
    <property type="match status" value="1"/>
</dbReference>
<proteinExistence type="inferred from homology"/>
<dbReference type="SUPFAM" id="SSF53649">
    <property type="entry name" value="Alkaline phosphatase-like"/>
    <property type="match status" value="1"/>
</dbReference>
<evidence type="ECO:0000256" key="3">
    <source>
        <dbReference type="ARBA" id="ARBA00022723"/>
    </source>
</evidence>
<evidence type="ECO:0000256" key="6">
    <source>
        <dbReference type="ARBA" id="ARBA00022837"/>
    </source>
</evidence>